<name>A0ABN7X6D0_GIGMA</name>
<dbReference type="EMBL" id="CAJVQB010091159">
    <property type="protein sequence ID" value="CAG8848228.1"/>
    <property type="molecule type" value="Genomic_DNA"/>
</dbReference>
<sequence>KDKCRVNSVRKRVHIENNSTTSEQEEAQLNIKNLNNPSYIWHHFTVLEDKVHAQCQICDRKEKNM</sequence>
<comment type="caution">
    <text evidence="1">The sequence shown here is derived from an EMBL/GenBank/DDBJ whole genome shotgun (WGS) entry which is preliminary data.</text>
</comment>
<protein>
    <submittedName>
        <fullName evidence="1">7567_t:CDS:1</fullName>
    </submittedName>
</protein>
<keyword evidence="2" id="KW-1185">Reference proteome</keyword>
<feature type="non-terminal residue" evidence="1">
    <location>
        <position position="65"/>
    </location>
</feature>
<feature type="non-terminal residue" evidence="1">
    <location>
        <position position="1"/>
    </location>
</feature>
<organism evidence="1 2">
    <name type="scientific">Gigaspora margarita</name>
    <dbReference type="NCBI Taxonomy" id="4874"/>
    <lineage>
        <taxon>Eukaryota</taxon>
        <taxon>Fungi</taxon>
        <taxon>Fungi incertae sedis</taxon>
        <taxon>Mucoromycota</taxon>
        <taxon>Glomeromycotina</taxon>
        <taxon>Glomeromycetes</taxon>
        <taxon>Diversisporales</taxon>
        <taxon>Gigasporaceae</taxon>
        <taxon>Gigaspora</taxon>
    </lineage>
</organism>
<accession>A0ABN7X6D0</accession>
<evidence type="ECO:0000313" key="1">
    <source>
        <dbReference type="EMBL" id="CAG8848228.1"/>
    </source>
</evidence>
<dbReference type="Proteomes" id="UP000789901">
    <property type="component" value="Unassembled WGS sequence"/>
</dbReference>
<proteinExistence type="predicted"/>
<reference evidence="1 2" key="1">
    <citation type="submission" date="2021-06" db="EMBL/GenBank/DDBJ databases">
        <authorList>
            <person name="Kallberg Y."/>
            <person name="Tangrot J."/>
            <person name="Rosling A."/>
        </authorList>
    </citation>
    <scope>NUCLEOTIDE SEQUENCE [LARGE SCALE GENOMIC DNA]</scope>
    <source>
        <strain evidence="1 2">120-4 pot B 10/14</strain>
    </source>
</reference>
<evidence type="ECO:0000313" key="2">
    <source>
        <dbReference type="Proteomes" id="UP000789901"/>
    </source>
</evidence>
<gene>
    <name evidence="1" type="ORF">GMARGA_LOCUS39081</name>
</gene>